<dbReference type="EMBL" id="UINC01006100">
    <property type="protein sequence ID" value="SVA25485.1"/>
    <property type="molecule type" value="Genomic_DNA"/>
</dbReference>
<protein>
    <recommendedName>
        <fullName evidence="1">NADP-dependent oxidoreductase domain-containing protein</fullName>
    </recommendedName>
</protein>
<dbReference type="PANTHER" id="PTHR42686">
    <property type="entry name" value="GH17980P-RELATED"/>
    <property type="match status" value="1"/>
</dbReference>
<dbReference type="GO" id="GO:0005829">
    <property type="term" value="C:cytosol"/>
    <property type="evidence" value="ECO:0007669"/>
    <property type="project" value="TreeGrafter"/>
</dbReference>
<proteinExistence type="predicted"/>
<accession>A0A381UB66</accession>
<dbReference type="InterPro" id="IPR036812">
    <property type="entry name" value="NAD(P)_OxRdtase_dom_sf"/>
</dbReference>
<dbReference type="GO" id="GO:0016491">
    <property type="term" value="F:oxidoreductase activity"/>
    <property type="evidence" value="ECO:0007669"/>
    <property type="project" value="InterPro"/>
</dbReference>
<dbReference type="Pfam" id="PF00248">
    <property type="entry name" value="Aldo_ket_red"/>
    <property type="match status" value="1"/>
</dbReference>
<feature type="domain" description="NADP-dependent oxidoreductase" evidence="1">
    <location>
        <begin position="16"/>
        <end position="304"/>
    </location>
</feature>
<dbReference type="InterPro" id="IPR020471">
    <property type="entry name" value="AKR"/>
</dbReference>
<evidence type="ECO:0000313" key="2">
    <source>
        <dbReference type="EMBL" id="SVA25485.1"/>
    </source>
</evidence>
<evidence type="ECO:0000259" key="1">
    <source>
        <dbReference type="Pfam" id="PF00248"/>
    </source>
</evidence>
<name>A0A381UB66_9ZZZZ</name>
<reference evidence="2" key="1">
    <citation type="submission" date="2018-05" db="EMBL/GenBank/DDBJ databases">
        <authorList>
            <person name="Lanie J.A."/>
            <person name="Ng W.-L."/>
            <person name="Kazmierczak K.M."/>
            <person name="Andrzejewski T.M."/>
            <person name="Davidsen T.M."/>
            <person name="Wayne K.J."/>
            <person name="Tettelin H."/>
            <person name="Glass J.I."/>
            <person name="Rusch D."/>
            <person name="Podicherti R."/>
            <person name="Tsui H.-C.T."/>
            <person name="Winkler M.E."/>
        </authorList>
    </citation>
    <scope>NUCLEOTIDE SEQUENCE</scope>
</reference>
<sequence length="307" mass="33507">MQKLKELKMKENLLPKLGFGTASIALGSQMEAERTLKFALENGIRYFDTAPLYGGGQAEVRLGQALKDAPKNIMVSTKCGRYRDYGTAGPASSGLDDTWDYSEKTIRESINLSQDRLNREFLDIVYLHDIETSPKEAFEVGLPLLREMQTKGVVGAIGAGCNTVEGLLSAIEAGASDILLVAGRWTLLDRSAGRELLYKAELNGAHIVVGGVLNSGCLANPYKENTTFNYRPIKSNERTKLLELAEIANRENVSILAAATQFPARDKRIGTTLLGAATKEQLKNTLESIEAKVTESFWSSTKELGIS</sequence>
<dbReference type="PANTHER" id="PTHR42686:SF1">
    <property type="entry name" value="GH17980P-RELATED"/>
    <property type="match status" value="1"/>
</dbReference>
<organism evidence="2">
    <name type="scientific">marine metagenome</name>
    <dbReference type="NCBI Taxonomy" id="408172"/>
    <lineage>
        <taxon>unclassified sequences</taxon>
        <taxon>metagenomes</taxon>
        <taxon>ecological metagenomes</taxon>
    </lineage>
</organism>
<dbReference type="Gene3D" id="3.20.20.100">
    <property type="entry name" value="NADP-dependent oxidoreductase domain"/>
    <property type="match status" value="1"/>
</dbReference>
<gene>
    <name evidence="2" type="ORF">METZ01_LOCUS78339</name>
</gene>
<dbReference type="AlphaFoldDB" id="A0A381UB66"/>
<dbReference type="SUPFAM" id="SSF51430">
    <property type="entry name" value="NAD(P)-linked oxidoreductase"/>
    <property type="match status" value="1"/>
</dbReference>
<dbReference type="InterPro" id="IPR023210">
    <property type="entry name" value="NADP_OxRdtase_dom"/>
</dbReference>